<accession>A0A1H2ZRR8</accession>
<reference evidence="13" key="1">
    <citation type="submission" date="2016-10" db="EMBL/GenBank/DDBJ databases">
        <authorList>
            <person name="Varghese N."/>
            <person name="Submissions S."/>
        </authorList>
    </citation>
    <scope>NUCLEOTIDE SEQUENCE [LARGE SCALE GENOMIC DNA]</scope>
    <source>
        <strain evidence="13">DSM 29303</strain>
    </source>
</reference>
<dbReference type="RefSeq" id="WP_083388370.1">
    <property type="nucleotide sequence ID" value="NZ_FNNA01000003.1"/>
</dbReference>
<dbReference type="EMBL" id="FNNA01000003">
    <property type="protein sequence ID" value="SDX20025.1"/>
    <property type="molecule type" value="Genomic_DNA"/>
</dbReference>
<keyword evidence="4 9" id="KW-0808">Transferase</keyword>
<evidence type="ECO:0000256" key="8">
    <source>
        <dbReference type="ARBA" id="ARBA00023315"/>
    </source>
</evidence>
<evidence type="ECO:0000313" key="13">
    <source>
        <dbReference type="Proteomes" id="UP000182944"/>
    </source>
</evidence>
<dbReference type="EC" id="2.3.1.269" evidence="9"/>
<dbReference type="InterPro" id="IPR036526">
    <property type="entry name" value="C-N_Hydrolase_sf"/>
</dbReference>
<comment type="similarity">
    <text evidence="2 9">Belongs to the CN hydrolase family. Apolipoprotein N-acyltransferase subfamily.</text>
</comment>
<keyword evidence="13" id="KW-1185">Reference proteome</keyword>
<evidence type="ECO:0000256" key="6">
    <source>
        <dbReference type="ARBA" id="ARBA00022989"/>
    </source>
</evidence>
<evidence type="ECO:0000256" key="10">
    <source>
        <dbReference type="SAM" id="MobiDB-lite"/>
    </source>
</evidence>
<dbReference type="InterPro" id="IPR045378">
    <property type="entry name" value="LNT_N"/>
</dbReference>
<dbReference type="Gene3D" id="3.60.110.10">
    <property type="entry name" value="Carbon-nitrogen hydrolase"/>
    <property type="match status" value="1"/>
</dbReference>
<comment type="pathway">
    <text evidence="9">Protein modification; lipoprotein biosynthesis (N-acyl transfer).</text>
</comment>
<dbReference type="Pfam" id="PF20154">
    <property type="entry name" value="LNT_N"/>
    <property type="match status" value="1"/>
</dbReference>
<protein>
    <recommendedName>
        <fullName evidence="9">Apolipoprotein N-acyltransferase</fullName>
        <shortName evidence="9">ALP N-acyltransferase</shortName>
        <ecNumber evidence="9">2.3.1.269</ecNumber>
    </recommendedName>
</protein>
<keyword evidence="12" id="KW-0449">Lipoprotein</keyword>
<dbReference type="STRING" id="1545044.SAMN05444276_103195"/>
<evidence type="ECO:0000256" key="3">
    <source>
        <dbReference type="ARBA" id="ARBA00022475"/>
    </source>
</evidence>
<evidence type="ECO:0000259" key="11">
    <source>
        <dbReference type="PROSITE" id="PS50263"/>
    </source>
</evidence>
<dbReference type="CDD" id="cd07571">
    <property type="entry name" value="ALP_N-acyl_transferase"/>
    <property type="match status" value="1"/>
</dbReference>
<sequence length="537" mass="57219">MSGRPHDPRPLPPAPRARGVLPSRPLPAPARLALDVGLGVAAALGQAPWGLWPVTLIALAALLWRIGGAPSARAAFLRALAGGAGHFALALFWITQPFLVEAEIYGWMAPFALVLMALGGGLFWAIPAAALHPLGHDRRTRALALALGLVLSDWLRGWIFTGFPWALSGHIWIDTPAGQLAAWGGALGLSALTLAAAALPAWGWTPARPRWRAWVRGTTLAAMLVAAAWVAGLARLAQPLPPDHSAVIRLVQPNADQTLKWTPEWAPVFYARLLELSALPVDPRLGGGRPAAVVWPETSVPFLLNEADPFLPEIAAAAGAPVLAGIQRGDGARWYNSLAEFTAEGSIGPVYDKFHLVPFGEYIPWGDALARFGVSAFAAQAGNGYARGTGPTVLTLAGLPPVQPMICYETIFERDLARPPRWAGERPAWLLQVTNDAWFGSWSGPYQHLAQARLRAIQTGLPLLRAANTGVSAVIDAQGRVRDRLALNGAGVLDARLPGALPPTLWWRWGDAPLLALLGLALAGLIARRPRRARSGR</sequence>
<feature type="transmembrane region" description="Helical" evidence="9">
    <location>
        <begin position="47"/>
        <end position="64"/>
    </location>
</feature>
<feature type="domain" description="CN hydrolase" evidence="11">
    <location>
        <begin position="251"/>
        <end position="499"/>
    </location>
</feature>
<feature type="transmembrane region" description="Helical" evidence="9">
    <location>
        <begin position="180"/>
        <end position="202"/>
    </location>
</feature>
<keyword evidence="8 9" id="KW-0012">Acyltransferase</keyword>
<feature type="transmembrane region" description="Helical" evidence="9">
    <location>
        <begin position="76"/>
        <end position="95"/>
    </location>
</feature>
<keyword evidence="7 9" id="KW-0472">Membrane</keyword>
<dbReference type="InterPro" id="IPR004563">
    <property type="entry name" value="Apolipo_AcylTrfase"/>
</dbReference>
<dbReference type="PROSITE" id="PS50263">
    <property type="entry name" value="CN_HYDROLASE"/>
    <property type="match status" value="1"/>
</dbReference>
<evidence type="ECO:0000313" key="12">
    <source>
        <dbReference type="EMBL" id="SDX20025.1"/>
    </source>
</evidence>
<comment type="function">
    <text evidence="9">Catalyzes the phospholipid dependent N-acylation of the N-terminal cysteine of apolipoprotein, the last step in lipoprotein maturation.</text>
</comment>
<evidence type="ECO:0000256" key="1">
    <source>
        <dbReference type="ARBA" id="ARBA00004651"/>
    </source>
</evidence>
<keyword evidence="6 9" id="KW-1133">Transmembrane helix</keyword>
<keyword evidence="3 9" id="KW-1003">Cell membrane</keyword>
<dbReference type="PANTHER" id="PTHR38686:SF1">
    <property type="entry name" value="APOLIPOPROTEIN N-ACYLTRANSFERASE"/>
    <property type="match status" value="1"/>
</dbReference>
<evidence type="ECO:0000256" key="9">
    <source>
        <dbReference type="HAMAP-Rule" id="MF_01148"/>
    </source>
</evidence>
<dbReference type="Proteomes" id="UP000182944">
    <property type="component" value="Unassembled WGS sequence"/>
</dbReference>
<dbReference type="GO" id="GO:0005886">
    <property type="term" value="C:plasma membrane"/>
    <property type="evidence" value="ECO:0007669"/>
    <property type="project" value="UniProtKB-SubCell"/>
</dbReference>
<dbReference type="OrthoDB" id="9804277at2"/>
<dbReference type="AlphaFoldDB" id="A0A1H2ZRR8"/>
<feature type="transmembrane region" description="Helical" evidence="9">
    <location>
        <begin position="214"/>
        <end position="234"/>
    </location>
</feature>
<dbReference type="PANTHER" id="PTHR38686">
    <property type="entry name" value="APOLIPOPROTEIN N-ACYLTRANSFERASE"/>
    <property type="match status" value="1"/>
</dbReference>
<evidence type="ECO:0000256" key="4">
    <source>
        <dbReference type="ARBA" id="ARBA00022679"/>
    </source>
</evidence>
<evidence type="ECO:0000256" key="5">
    <source>
        <dbReference type="ARBA" id="ARBA00022692"/>
    </source>
</evidence>
<feature type="transmembrane region" description="Helical" evidence="9">
    <location>
        <begin position="142"/>
        <end position="160"/>
    </location>
</feature>
<dbReference type="Pfam" id="PF00795">
    <property type="entry name" value="CN_hydrolase"/>
    <property type="match status" value="1"/>
</dbReference>
<dbReference type="HAMAP" id="MF_01148">
    <property type="entry name" value="Lnt"/>
    <property type="match status" value="1"/>
</dbReference>
<organism evidence="12 13">
    <name type="scientific">Paracoccus sanguinis</name>
    <dbReference type="NCBI Taxonomy" id="1545044"/>
    <lineage>
        <taxon>Bacteria</taxon>
        <taxon>Pseudomonadati</taxon>
        <taxon>Pseudomonadota</taxon>
        <taxon>Alphaproteobacteria</taxon>
        <taxon>Rhodobacterales</taxon>
        <taxon>Paracoccaceae</taxon>
        <taxon>Paracoccus</taxon>
    </lineage>
</organism>
<evidence type="ECO:0000256" key="7">
    <source>
        <dbReference type="ARBA" id="ARBA00023136"/>
    </source>
</evidence>
<comment type="subcellular location">
    <subcellularLocation>
        <location evidence="1 9">Cell membrane</location>
        <topology evidence="1 9">Multi-pass membrane protein</topology>
    </subcellularLocation>
</comment>
<gene>
    <name evidence="9" type="primary">lnt</name>
    <name evidence="12" type="ORF">SAMN05444276_103195</name>
</gene>
<dbReference type="GO" id="GO:0016410">
    <property type="term" value="F:N-acyltransferase activity"/>
    <property type="evidence" value="ECO:0007669"/>
    <property type="project" value="UniProtKB-UniRule"/>
</dbReference>
<feature type="transmembrane region" description="Helical" evidence="9">
    <location>
        <begin position="506"/>
        <end position="527"/>
    </location>
</feature>
<dbReference type="SUPFAM" id="SSF56317">
    <property type="entry name" value="Carbon-nitrogen hydrolase"/>
    <property type="match status" value="1"/>
</dbReference>
<evidence type="ECO:0000256" key="2">
    <source>
        <dbReference type="ARBA" id="ARBA00010065"/>
    </source>
</evidence>
<name>A0A1H2ZRR8_9RHOB</name>
<dbReference type="UniPathway" id="UPA00666"/>
<feature type="transmembrane region" description="Helical" evidence="9">
    <location>
        <begin position="107"/>
        <end position="130"/>
    </location>
</feature>
<proteinExistence type="inferred from homology"/>
<dbReference type="NCBIfam" id="TIGR00546">
    <property type="entry name" value="lnt"/>
    <property type="match status" value="1"/>
</dbReference>
<comment type="catalytic activity">
    <reaction evidence="9">
        <text>N-terminal S-1,2-diacyl-sn-glyceryl-L-cysteinyl-[lipoprotein] + a glycerophospholipid = N-acyl-S-1,2-diacyl-sn-glyceryl-L-cysteinyl-[lipoprotein] + a 2-acyl-sn-glycero-3-phospholipid + H(+)</text>
        <dbReference type="Rhea" id="RHEA:48228"/>
        <dbReference type="Rhea" id="RHEA-COMP:14681"/>
        <dbReference type="Rhea" id="RHEA-COMP:14684"/>
        <dbReference type="ChEBI" id="CHEBI:15378"/>
        <dbReference type="ChEBI" id="CHEBI:136912"/>
        <dbReference type="ChEBI" id="CHEBI:140656"/>
        <dbReference type="ChEBI" id="CHEBI:140657"/>
        <dbReference type="ChEBI" id="CHEBI:140660"/>
        <dbReference type="EC" id="2.3.1.269"/>
    </reaction>
</comment>
<feature type="region of interest" description="Disordered" evidence="10">
    <location>
        <begin position="1"/>
        <end position="22"/>
    </location>
</feature>
<dbReference type="InterPro" id="IPR003010">
    <property type="entry name" value="C-N_Hydrolase"/>
</dbReference>
<keyword evidence="5 9" id="KW-0812">Transmembrane</keyword>
<dbReference type="GO" id="GO:0042158">
    <property type="term" value="P:lipoprotein biosynthetic process"/>
    <property type="evidence" value="ECO:0007669"/>
    <property type="project" value="UniProtKB-UniRule"/>
</dbReference>